<feature type="region of interest" description="Disordered" evidence="1">
    <location>
        <begin position="277"/>
        <end position="306"/>
    </location>
</feature>
<accession>A0A5C2SLX9</accession>
<name>A0A5C2SLX9_9APHY</name>
<dbReference type="Proteomes" id="UP000313359">
    <property type="component" value="Unassembled WGS sequence"/>
</dbReference>
<dbReference type="AlphaFoldDB" id="A0A5C2SLX9"/>
<feature type="compositionally biased region" description="Low complexity" evidence="1">
    <location>
        <begin position="98"/>
        <end position="109"/>
    </location>
</feature>
<evidence type="ECO:0000313" key="3">
    <source>
        <dbReference type="Proteomes" id="UP000313359"/>
    </source>
</evidence>
<protein>
    <submittedName>
        <fullName evidence="2">Uncharacterized protein</fullName>
    </submittedName>
</protein>
<feature type="region of interest" description="Disordered" evidence="1">
    <location>
        <begin position="1"/>
        <end position="30"/>
    </location>
</feature>
<feature type="region of interest" description="Disordered" evidence="1">
    <location>
        <begin position="87"/>
        <end position="158"/>
    </location>
</feature>
<reference evidence="2" key="1">
    <citation type="journal article" date="2018" name="Genome Biol. Evol.">
        <title>Genomics and development of Lentinus tigrinus, a white-rot wood-decaying mushroom with dimorphic fruiting bodies.</title>
        <authorList>
            <person name="Wu B."/>
            <person name="Xu Z."/>
            <person name="Knudson A."/>
            <person name="Carlson A."/>
            <person name="Chen N."/>
            <person name="Kovaka S."/>
            <person name="LaButti K."/>
            <person name="Lipzen A."/>
            <person name="Pennachio C."/>
            <person name="Riley R."/>
            <person name="Schakwitz W."/>
            <person name="Umezawa K."/>
            <person name="Ohm R.A."/>
            <person name="Grigoriev I.V."/>
            <person name="Nagy L.G."/>
            <person name="Gibbons J."/>
            <person name="Hibbett D."/>
        </authorList>
    </citation>
    <scope>NUCLEOTIDE SEQUENCE [LARGE SCALE GENOMIC DNA]</scope>
    <source>
        <strain evidence="2">ALCF2SS1-6</strain>
    </source>
</reference>
<sequence length="306" mass="33708">MGIGVAGSGCQRRASQNTPGHSRRGRAGRVVCPVPRATQRAWCSPRFLGHTPNLPNAACPLPLSLFDFCIRRLPLIAPCTPFTQTPPCVPRLHPTLPRPSSCPARSRPQPGERRSNGFSSASPRRSKGDSRLYTPGREPSSRNMPRNDATHTGLTTFRRRDINSERGECCIARLPTIYRPSVYRTLTATQHASVLLALLLPPLLAVASRPPPCPTMRLFAHETPPPARETLSPVFSYAQPNRRRLVRSIHFLHPRYVLPGTGASAFERGHVLPRIPALPDTRRHSSQLLPDMSDAREAGAIHAPED</sequence>
<organism evidence="2 3">
    <name type="scientific">Lentinus tigrinus ALCF2SS1-6</name>
    <dbReference type="NCBI Taxonomy" id="1328759"/>
    <lineage>
        <taxon>Eukaryota</taxon>
        <taxon>Fungi</taxon>
        <taxon>Dikarya</taxon>
        <taxon>Basidiomycota</taxon>
        <taxon>Agaricomycotina</taxon>
        <taxon>Agaricomycetes</taxon>
        <taxon>Polyporales</taxon>
        <taxon>Polyporaceae</taxon>
        <taxon>Lentinus</taxon>
    </lineage>
</organism>
<evidence type="ECO:0000313" key="2">
    <source>
        <dbReference type="EMBL" id="RPD64620.1"/>
    </source>
</evidence>
<proteinExistence type="predicted"/>
<keyword evidence="3" id="KW-1185">Reference proteome</keyword>
<evidence type="ECO:0000256" key="1">
    <source>
        <dbReference type="SAM" id="MobiDB-lite"/>
    </source>
</evidence>
<gene>
    <name evidence="2" type="ORF">L227DRAFT_262754</name>
</gene>
<feature type="compositionally biased region" description="Basic and acidic residues" evidence="1">
    <location>
        <begin position="293"/>
        <end position="306"/>
    </location>
</feature>
<dbReference type="EMBL" id="ML122253">
    <property type="protein sequence ID" value="RPD64620.1"/>
    <property type="molecule type" value="Genomic_DNA"/>
</dbReference>